<keyword evidence="4" id="KW-0539">Nucleus</keyword>
<dbReference type="SUPFAM" id="SSF47459">
    <property type="entry name" value="HLH, helix-loop-helix DNA-binding domain"/>
    <property type="match status" value="1"/>
</dbReference>
<feature type="compositionally biased region" description="Basic and acidic residues" evidence="5">
    <location>
        <begin position="50"/>
        <end position="67"/>
    </location>
</feature>
<dbReference type="OrthoDB" id="6241467at2759"/>
<keyword evidence="8" id="KW-1185">Reference proteome</keyword>
<organism evidence="7 8">
    <name type="scientific">Holothuria leucospilota</name>
    <name type="common">Black long sea cucumber</name>
    <name type="synonym">Mertensiothuria leucospilota</name>
    <dbReference type="NCBI Taxonomy" id="206669"/>
    <lineage>
        <taxon>Eukaryota</taxon>
        <taxon>Metazoa</taxon>
        <taxon>Echinodermata</taxon>
        <taxon>Eleutherozoa</taxon>
        <taxon>Echinozoa</taxon>
        <taxon>Holothuroidea</taxon>
        <taxon>Aspidochirotacea</taxon>
        <taxon>Aspidochirotida</taxon>
        <taxon>Holothuriidae</taxon>
        <taxon>Holothuria</taxon>
    </lineage>
</organism>
<dbReference type="GO" id="GO:0000981">
    <property type="term" value="F:DNA-binding transcription factor activity, RNA polymerase II-specific"/>
    <property type="evidence" value="ECO:0007669"/>
    <property type="project" value="TreeGrafter"/>
</dbReference>
<comment type="subcellular location">
    <subcellularLocation>
        <location evidence="1">Nucleus</location>
    </subcellularLocation>
</comment>
<evidence type="ECO:0000313" key="7">
    <source>
        <dbReference type="EMBL" id="KAJ8031837.1"/>
    </source>
</evidence>
<dbReference type="GO" id="GO:0007399">
    <property type="term" value="P:nervous system development"/>
    <property type="evidence" value="ECO:0007669"/>
    <property type="project" value="UniProtKB-KW"/>
</dbReference>
<name>A0A9Q1BS90_HOLLE</name>
<evidence type="ECO:0000256" key="2">
    <source>
        <dbReference type="ARBA" id="ARBA00022902"/>
    </source>
</evidence>
<dbReference type="Gene3D" id="4.10.280.10">
    <property type="entry name" value="Helix-loop-helix DNA-binding domain"/>
    <property type="match status" value="1"/>
</dbReference>
<keyword evidence="3" id="KW-0238">DNA-binding</keyword>
<proteinExistence type="predicted"/>
<dbReference type="InterPro" id="IPR011598">
    <property type="entry name" value="bHLH_dom"/>
</dbReference>
<dbReference type="PANTHER" id="PTHR23349:SF108">
    <property type="entry name" value="BHLH DOMAIN-CONTAINING PROTEIN"/>
    <property type="match status" value="1"/>
</dbReference>
<dbReference type="PANTHER" id="PTHR23349">
    <property type="entry name" value="BASIC HELIX-LOOP-HELIX TRANSCRIPTION FACTOR, TWIST"/>
    <property type="match status" value="1"/>
</dbReference>
<dbReference type="GO" id="GO:0046983">
    <property type="term" value="F:protein dimerization activity"/>
    <property type="evidence" value="ECO:0007669"/>
    <property type="project" value="InterPro"/>
</dbReference>
<dbReference type="FunFam" id="4.10.280.10:FF:000029">
    <property type="entry name" value="Achaete-scute family bHLH transcription factor 1"/>
    <property type="match status" value="1"/>
</dbReference>
<dbReference type="Proteomes" id="UP001152320">
    <property type="component" value="Chromosome 12"/>
</dbReference>
<reference evidence="7" key="1">
    <citation type="submission" date="2021-10" db="EMBL/GenBank/DDBJ databases">
        <title>Tropical sea cucumber genome reveals ecological adaptation and Cuvierian tubules defense mechanism.</title>
        <authorList>
            <person name="Chen T."/>
        </authorList>
    </citation>
    <scope>NUCLEOTIDE SEQUENCE</scope>
    <source>
        <strain evidence="7">Nanhai2018</strain>
        <tissue evidence="7">Muscle</tissue>
    </source>
</reference>
<dbReference type="Pfam" id="PF00010">
    <property type="entry name" value="HLH"/>
    <property type="match status" value="1"/>
</dbReference>
<evidence type="ECO:0000256" key="3">
    <source>
        <dbReference type="ARBA" id="ARBA00023125"/>
    </source>
</evidence>
<evidence type="ECO:0000313" key="8">
    <source>
        <dbReference type="Proteomes" id="UP001152320"/>
    </source>
</evidence>
<protein>
    <submittedName>
        <fullName evidence="7">Achaete-scute-like 4</fullName>
    </submittedName>
</protein>
<dbReference type="InterPro" id="IPR036638">
    <property type="entry name" value="HLH_DNA-bd_sf"/>
</dbReference>
<gene>
    <name evidence="7" type="ORF">HOLleu_25165</name>
</gene>
<dbReference type="EMBL" id="JAIZAY010000012">
    <property type="protein sequence ID" value="KAJ8031837.1"/>
    <property type="molecule type" value="Genomic_DNA"/>
</dbReference>
<evidence type="ECO:0000256" key="4">
    <source>
        <dbReference type="ARBA" id="ARBA00023242"/>
    </source>
</evidence>
<feature type="domain" description="BHLH" evidence="6">
    <location>
        <begin position="66"/>
        <end position="118"/>
    </location>
</feature>
<accession>A0A9Q1BS90</accession>
<feature type="region of interest" description="Disordered" evidence="5">
    <location>
        <begin position="1"/>
        <end position="67"/>
    </location>
</feature>
<keyword evidence="2" id="KW-0524">Neurogenesis</keyword>
<evidence type="ECO:0000259" key="6">
    <source>
        <dbReference type="PROSITE" id="PS50888"/>
    </source>
</evidence>
<dbReference type="GO" id="GO:0000977">
    <property type="term" value="F:RNA polymerase II transcription regulatory region sequence-specific DNA binding"/>
    <property type="evidence" value="ECO:0007669"/>
    <property type="project" value="TreeGrafter"/>
</dbReference>
<dbReference type="GO" id="GO:0005634">
    <property type="term" value="C:nucleus"/>
    <property type="evidence" value="ECO:0007669"/>
    <property type="project" value="UniProtKB-SubCell"/>
</dbReference>
<dbReference type="CDD" id="cd11418">
    <property type="entry name" value="bHLH_TS_ASCL"/>
    <property type="match status" value="1"/>
</dbReference>
<dbReference type="InterPro" id="IPR050283">
    <property type="entry name" value="E-box_TF_Regulators"/>
</dbReference>
<sequence length="212" mass="23697">MEQVTEEIHSKTREDVFVVTESQNNEENLGEYSSSSDSDNKKKTITAHGGGERKRAGTTVKDKEPHMVQRRNARERRRVQLVNDGFTRLRRKIPTEPRNKKLSKVKTLQCAINYILHLQETIEEADKLQRAAGMMDFAPVGLGGGMTVAPSSYDTMHVGGQPAHEGMAVPMQGPACYSDWSYYENPAMVSLHSYEGGRGRSEGIRHHPGEKA</sequence>
<evidence type="ECO:0000256" key="5">
    <source>
        <dbReference type="SAM" id="MobiDB-lite"/>
    </source>
</evidence>
<feature type="compositionally biased region" description="Basic and acidic residues" evidence="5">
    <location>
        <begin position="1"/>
        <end position="16"/>
    </location>
</feature>
<evidence type="ECO:0000256" key="1">
    <source>
        <dbReference type="ARBA" id="ARBA00004123"/>
    </source>
</evidence>
<comment type="caution">
    <text evidence="7">The sequence shown here is derived from an EMBL/GenBank/DDBJ whole genome shotgun (WGS) entry which is preliminary data.</text>
</comment>
<dbReference type="AlphaFoldDB" id="A0A9Q1BS90"/>
<dbReference type="SMART" id="SM00353">
    <property type="entry name" value="HLH"/>
    <property type="match status" value="1"/>
</dbReference>
<dbReference type="PROSITE" id="PS50888">
    <property type="entry name" value="BHLH"/>
    <property type="match status" value="1"/>
</dbReference>